<evidence type="ECO:0000256" key="2">
    <source>
        <dbReference type="ARBA" id="ARBA00023172"/>
    </source>
</evidence>
<keyword evidence="2" id="KW-0233">DNA recombination</keyword>
<organism evidence="4 5">
    <name type="scientific">Algibacter miyuki</name>
    <dbReference type="NCBI Taxonomy" id="1306933"/>
    <lineage>
        <taxon>Bacteria</taxon>
        <taxon>Pseudomonadati</taxon>
        <taxon>Bacteroidota</taxon>
        <taxon>Flavobacteriia</taxon>
        <taxon>Flavobacteriales</taxon>
        <taxon>Flavobacteriaceae</taxon>
        <taxon>Algibacter</taxon>
    </lineage>
</organism>
<comment type="caution">
    <text evidence="4">The sequence shown here is derived from an EMBL/GenBank/DDBJ whole genome shotgun (WGS) entry which is preliminary data.</text>
</comment>
<dbReference type="CDD" id="cd01185">
    <property type="entry name" value="INTN1_C_like"/>
    <property type="match status" value="1"/>
</dbReference>
<keyword evidence="1" id="KW-0238">DNA-binding</keyword>
<dbReference type="Pfam" id="PF17293">
    <property type="entry name" value="Arm-DNA-bind_5"/>
    <property type="match status" value="1"/>
</dbReference>
<dbReference type="InterPro" id="IPR025269">
    <property type="entry name" value="SAM-like_dom"/>
</dbReference>
<keyword evidence="5" id="KW-1185">Reference proteome</keyword>
<gene>
    <name evidence="4" type="ORF">ACFFU1_16825</name>
</gene>
<dbReference type="PROSITE" id="PS51898">
    <property type="entry name" value="TYR_RECOMBINASE"/>
    <property type="match status" value="1"/>
</dbReference>
<dbReference type="InterPro" id="IPR010998">
    <property type="entry name" value="Integrase_recombinase_N"/>
</dbReference>
<dbReference type="Pfam" id="PF00589">
    <property type="entry name" value="Phage_integrase"/>
    <property type="match status" value="1"/>
</dbReference>
<dbReference type="Gene3D" id="1.10.443.10">
    <property type="entry name" value="Intergrase catalytic core"/>
    <property type="match status" value="1"/>
</dbReference>
<accession>A0ABV5H3U1</accession>
<dbReference type="EMBL" id="JBHMFA010000018">
    <property type="protein sequence ID" value="MFB9106575.1"/>
    <property type="molecule type" value="Genomic_DNA"/>
</dbReference>
<dbReference type="InterPro" id="IPR050090">
    <property type="entry name" value="Tyrosine_recombinase_XerCD"/>
</dbReference>
<dbReference type="SUPFAM" id="SSF56349">
    <property type="entry name" value="DNA breaking-rejoining enzymes"/>
    <property type="match status" value="1"/>
</dbReference>
<evidence type="ECO:0000256" key="1">
    <source>
        <dbReference type="ARBA" id="ARBA00023125"/>
    </source>
</evidence>
<protein>
    <submittedName>
        <fullName evidence="4">Phage integrase SAM-like domain-containing protein</fullName>
    </submittedName>
</protein>
<dbReference type="Gene3D" id="1.10.150.130">
    <property type="match status" value="1"/>
</dbReference>
<dbReference type="RefSeq" id="WP_290270667.1">
    <property type="nucleotide sequence ID" value="NZ_JAUFQP010000010.1"/>
</dbReference>
<reference evidence="4 5" key="1">
    <citation type="submission" date="2024-09" db="EMBL/GenBank/DDBJ databases">
        <authorList>
            <person name="Sun Q."/>
            <person name="Mori K."/>
        </authorList>
    </citation>
    <scope>NUCLEOTIDE SEQUENCE [LARGE SCALE GENOMIC DNA]</scope>
    <source>
        <strain evidence="4 5">CECT 8300</strain>
    </source>
</reference>
<dbReference type="InterPro" id="IPR002104">
    <property type="entry name" value="Integrase_catalytic"/>
</dbReference>
<name>A0ABV5H3U1_9FLAO</name>
<evidence type="ECO:0000259" key="3">
    <source>
        <dbReference type="PROSITE" id="PS51898"/>
    </source>
</evidence>
<sequence>MKTTFIPRNYESKDFVPLYLHITGLGKRERLLLDIDIPKKLWSKKKQRVNFNKVEDAVQKKRLQDINLIIDNIDSKIINIKTVYRLSEIVLTPRTLKKELVEDLPRVNFCSFYQHALNEQKESLGPGTFRKLQSVLNKLKDYNDQVVFSELDLNWFEKYKLHLANIGNQKTTINSNIKSIKKFLHLAIKTGIKIPCNMDDIKSGSTLGNRVSLEPYELKKIKKYFDSEFVYKSHKTILGYFLFSCVTGLRFADVMSIRRESAQGDFIQFRAEKVDKMQTITLNLKAKELIAQDETLFVKRFTNEYVNRELKVIMRNLGIKKKVTFHVSRHTFATSFLRAGGKIEKLQLLLGHSDLRQSMIYNHIVAAEANKEIFLLDDLY</sequence>
<dbReference type="Proteomes" id="UP001589590">
    <property type="component" value="Unassembled WGS sequence"/>
</dbReference>
<dbReference type="InterPro" id="IPR035386">
    <property type="entry name" value="Arm-DNA-bind_5"/>
</dbReference>
<evidence type="ECO:0000313" key="5">
    <source>
        <dbReference type="Proteomes" id="UP001589590"/>
    </source>
</evidence>
<evidence type="ECO:0000313" key="4">
    <source>
        <dbReference type="EMBL" id="MFB9106575.1"/>
    </source>
</evidence>
<dbReference type="Pfam" id="PF13102">
    <property type="entry name" value="Phage_int_SAM_5"/>
    <property type="match status" value="1"/>
</dbReference>
<proteinExistence type="predicted"/>
<dbReference type="InterPro" id="IPR013762">
    <property type="entry name" value="Integrase-like_cat_sf"/>
</dbReference>
<dbReference type="InterPro" id="IPR011010">
    <property type="entry name" value="DNA_brk_join_enz"/>
</dbReference>
<dbReference type="PANTHER" id="PTHR30349">
    <property type="entry name" value="PHAGE INTEGRASE-RELATED"/>
    <property type="match status" value="1"/>
</dbReference>
<feature type="domain" description="Tyr recombinase" evidence="3">
    <location>
        <begin position="206"/>
        <end position="375"/>
    </location>
</feature>